<sequence>MEPKERFVLAMKSRQEDGSLTAFVARKCSASILRDDALADIKVPKRRRDMERRVSSQVLDLQLRFVDDFDQLER</sequence>
<gene>
    <name evidence="1" type="ORF">TIFTF001_053500</name>
</gene>
<comment type="caution">
    <text evidence="1">The sequence shown here is derived from an EMBL/GenBank/DDBJ whole genome shotgun (WGS) entry which is preliminary data.</text>
</comment>
<protein>
    <submittedName>
        <fullName evidence="1">Uncharacterized protein</fullName>
    </submittedName>
</protein>
<evidence type="ECO:0000313" key="2">
    <source>
        <dbReference type="Proteomes" id="UP001187192"/>
    </source>
</evidence>
<organism evidence="1 2">
    <name type="scientific">Ficus carica</name>
    <name type="common">Common fig</name>
    <dbReference type="NCBI Taxonomy" id="3494"/>
    <lineage>
        <taxon>Eukaryota</taxon>
        <taxon>Viridiplantae</taxon>
        <taxon>Streptophyta</taxon>
        <taxon>Embryophyta</taxon>
        <taxon>Tracheophyta</taxon>
        <taxon>Spermatophyta</taxon>
        <taxon>Magnoliopsida</taxon>
        <taxon>eudicotyledons</taxon>
        <taxon>Gunneridae</taxon>
        <taxon>Pentapetalae</taxon>
        <taxon>rosids</taxon>
        <taxon>fabids</taxon>
        <taxon>Rosales</taxon>
        <taxon>Moraceae</taxon>
        <taxon>Ficeae</taxon>
        <taxon>Ficus</taxon>
    </lineage>
</organism>
<evidence type="ECO:0000313" key="1">
    <source>
        <dbReference type="EMBL" id="GMN72069.1"/>
    </source>
</evidence>
<reference evidence="1" key="1">
    <citation type="submission" date="2023-07" db="EMBL/GenBank/DDBJ databases">
        <title>draft genome sequence of fig (Ficus carica).</title>
        <authorList>
            <person name="Takahashi T."/>
            <person name="Nishimura K."/>
        </authorList>
    </citation>
    <scope>NUCLEOTIDE SEQUENCE</scope>
</reference>
<dbReference type="Proteomes" id="UP001187192">
    <property type="component" value="Unassembled WGS sequence"/>
</dbReference>
<proteinExistence type="predicted"/>
<accession>A0AA88EC94</accession>
<name>A0AA88EC94_FICCA</name>
<keyword evidence="2" id="KW-1185">Reference proteome</keyword>
<feature type="non-terminal residue" evidence="1">
    <location>
        <position position="74"/>
    </location>
</feature>
<dbReference type="AlphaFoldDB" id="A0AA88EC94"/>
<dbReference type="EMBL" id="BTGU01012813">
    <property type="protein sequence ID" value="GMN72069.1"/>
    <property type="molecule type" value="Genomic_DNA"/>
</dbReference>